<evidence type="ECO:0000256" key="3">
    <source>
        <dbReference type="ARBA" id="ARBA00022691"/>
    </source>
</evidence>
<dbReference type="GO" id="GO:0032259">
    <property type="term" value="P:methylation"/>
    <property type="evidence" value="ECO:0007669"/>
    <property type="project" value="UniProtKB-KW"/>
</dbReference>
<dbReference type="PANTHER" id="PTHR18895">
    <property type="entry name" value="HEMK METHYLTRANSFERASE"/>
    <property type="match status" value="1"/>
</dbReference>
<dbReference type="InterPro" id="IPR025714">
    <property type="entry name" value="Methyltranfer_dom"/>
</dbReference>
<evidence type="ECO:0000256" key="2">
    <source>
        <dbReference type="ARBA" id="ARBA00022679"/>
    </source>
</evidence>
<name>A0A0G0WFZ4_9BACT</name>
<reference evidence="5 6" key="1">
    <citation type="journal article" date="2015" name="Nature">
        <title>rRNA introns, odd ribosomes, and small enigmatic genomes across a large radiation of phyla.</title>
        <authorList>
            <person name="Brown C.T."/>
            <person name="Hug L.A."/>
            <person name="Thomas B.C."/>
            <person name="Sharon I."/>
            <person name="Castelle C.J."/>
            <person name="Singh A."/>
            <person name="Wilkins M.J."/>
            <person name="Williams K.H."/>
            <person name="Banfield J.F."/>
        </authorList>
    </citation>
    <scope>NUCLEOTIDE SEQUENCE [LARGE SCALE GENOMIC DNA]</scope>
</reference>
<dbReference type="PANTHER" id="PTHR18895:SF74">
    <property type="entry name" value="MTRF1L RELEASE FACTOR GLUTAMINE METHYLTRANSFERASE"/>
    <property type="match status" value="1"/>
</dbReference>
<gene>
    <name evidence="5" type="ORF">UU29_C0007G0070</name>
</gene>
<dbReference type="PATRIC" id="fig|1618424.3.peg.477"/>
<feature type="domain" description="Methyltransferase" evidence="4">
    <location>
        <begin position="51"/>
        <end position="118"/>
    </location>
</feature>
<dbReference type="Pfam" id="PF13847">
    <property type="entry name" value="Methyltransf_31"/>
    <property type="match status" value="1"/>
</dbReference>
<keyword evidence="3" id="KW-0949">S-adenosyl-L-methionine</keyword>
<protein>
    <submittedName>
        <fullName evidence="5">Release factor glutamine methyltransferase</fullName>
    </submittedName>
</protein>
<keyword evidence="2 5" id="KW-0808">Transferase</keyword>
<keyword evidence="1 5" id="KW-0489">Methyltransferase</keyword>
<dbReference type="NCBIfam" id="TIGR00536">
    <property type="entry name" value="hemK_fam"/>
    <property type="match status" value="1"/>
</dbReference>
<proteinExistence type="predicted"/>
<dbReference type="GO" id="GO:0008276">
    <property type="term" value="F:protein methyltransferase activity"/>
    <property type="evidence" value="ECO:0007669"/>
    <property type="project" value="InterPro"/>
</dbReference>
<evidence type="ECO:0000313" key="5">
    <source>
        <dbReference type="EMBL" id="KKR83200.1"/>
    </source>
</evidence>
<dbReference type="Gene3D" id="3.40.50.150">
    <property type="entry name" value="Vaccinia Virus protein VP39"/>
    <property type="match status" value="1"/>
</dbReference>
<comment type="caution">
    <text evidence="5">The sequence shown here is derived from an EMBL/GenBank/DDBJ whole genome shotgun (WGS) entry which is preliminary data.</text>
</comment>
<dbReference type="AlphaFoldDB" id="A0A0G0WFZ4"/>
<dbReference type="Proteomes" id="UP000034601">
    <property type="component" value="Unassembled WGS sequence"/>
</dbReference>
<dbReference type="InterPro" id="IPR050320">
    <property type="entry name" value="N5-glutamine_MTase"/>
</dbReference>
<dbReference type="CDD" id="cd02440">
    <property type="entry name" value="AdoMet_MTases"/>
    <property type="match status" value="1"/>
</dbReference>
<evidence type="ECO:0000256" key="1">
    <source>
        <dbReference type="ARBA" id="ARBA00022603"/>
    </source>
</evidence>
<dbReference type="EMBL" id="LCAB01000007">
    <property type="protein sequence ID" value="KKR83200.1"/>
    <property type="molecule type" value="Genomic_DNA"/>
</dbReference>
<dbReference type="InterPro" id="IPR004556">
    <property type="entry name" value="HemK-like"/>
</dbReference>
<dbReference type="InterPro" id="IPR029063">
    <property type="entry name" value="SAM-dependent_MTases_sf"/>
</dbReference>
<evidence type="ECO:0000259" key="4">
    <source>
        <dbReference type="Pfam" id="PF13847"/>
    </source>
</evidence>
<sequence>MQPRQYQRGWVEFYKLRFKVTPDVLIPRPETELLVDEVLRWVEAFITHYSELCILDLGTGSGNIAISITKGLSTLQVDAQIIATDISPKAIKVARQNAKLHGVEDKITFLQSNLLSKLGGCTFYPDIIVTNLPYIPSARIPYLDSSVKDYEPLAALDGGDDGFKLYRKLFQQIGDKGWKPKLILGEIDYTHGDLAYLEASKYFPKASVEVKKDLTHLQRVLTIKYQ</sequence>
<accession>A0A0G0WFZ4</accession>
<dbReference type="SUPFAM" id="SSF53335">
    <property type="entry name" value="S-adenosyl-L-methionine-dependent methyltransferases"/>
    <property type="match status" value="1"/>
</dbReference>
<organism evidence="5 6">
    <name type="scientific">Candidatus Daviesbacteria bacterium GW2011_GWA2_40_9</name>
    <dbReference type="NCBI Taxonomy" id="1618424"/>
    <lineage>
        <taxon>Bacteria</taxon>
        <taxon>Candidatus Daviesiibacteriota</taxon>
    </lineage>
</organism>
<evidence type="ECO:0000313" key="6">
    <source>
        <dbReference type="Proteomes" id="UP000034601"/>
    </source>
</evidence>